<keyword evidence="2" id="KW-1185">Reference proteome</keyword>
<organism evidence="1 2">
    <name type="scientific">Pandoraea anapnoica</name>
    <dbReference type="NCBI Taxonomy" id="2508301"/>
    <lineage>
        <taxon>Bacteria</taxon>
        <taxon>Pseudomonadati</taxon>
        <taxon>Pseudomonadota</taxon>
        <taxon>Betaproteobacteria</taxon>
        <taxon>Burkholderiales</taxon>
        <taxon>Burkholderiaceae</taxon>
        <taxon>Pandoraea</taxon>
    </lineage>
</organism>
<gene>
    <name evidence="1" type="ORF">PAN31117_05084</name>
</gene>
<reference evidence="1 2" key="1">
    <citation type="submission" date="2019-08" db="EMBL/GenBank/DDBJ databases">
        <authorList>
            <person name="Peeters C."/>
        </authorList>
    </citation>
    <scope>NUCLEOTIDE SEQUENCE [LARGE SCALE GENOMIC DNA]</scope>
    <source>
        <strain evidence="1 2">LMG 31117</strain>
    </source>
</reference>
<name>A0A5E5ARG2_9BURK</name>
<sequence>MQALDDVGTVLATSGKFTVADVAMGTIVLGKSWAYVAGDPNKYNVDEYNIVGYVQPTSGGGVTKNFSVAIEPSGNIAVLTLSGQEMSYDDQLPVKSYFLNTGSSGVAGAKFAAAISAGIVSVKAGYGSRDSAATQELVFLDRDPEGGRQSPLIFDGVRDDVLYLDDLPGTQVGVSVDPAQISIPQTTKVVVVVNNEMASPVVEMRDLIAGTVGIPKAYFLTGGESNTYYWMSADGVTGSIESCTAEGSTDNYPPSDGTLGAPYPTTLAIQTVNDQVLSKDGGVEFTIPKYADIKKGDKITLICYMNNTYYPNSSRSHVGQATGEVVVDDASVSQTCLIPAELLYGYSSARASGVGTLDAYYVVERSGKEVEHSRKMMPRLEINT</sequence>
<evidence type="ECO:0000313" key="1">
    <source>
        <dbReference type="EMBL" id="VVE75113.1"/>
    </source>
</evidence>
<dbReference type="AlphaFoldDB" id="A0A5E5ARG2"/>
<evidence type="ECO:0000313" key="2">
    <source>
        <dbReference type="Proteomes" id="UP000383122"/>
    </source>
</evidence>
<accession>A0A5E5ARG2</accession>
<proteinExistence type="predicted"/>
<dbReference type="EMBL" id="CABPSP010000020">
    <property type="protein sequence ID" value="VVE75113.1"/>
    <property type="molecule type" value="Genomic_DNA"/>
</dbReference>
<protein>
    <submittedName>
        <fullName evidence="1">Uncharacterized protein</fullName>
    </submittedName>
</protein>
<dbReference type="Proteomes" id="UP000383122">
    <property type="component" value="Unassembled WGS sequence"/>
</dbReference>